<comment type="PTM">
    <text evidence="9">Phosphorylated in response to DNA damage.</text>
</comment>
<feature type="compositionally biased region" description="Basic residues" evidence="10">
    <location>
        <begin position="352"/>
        <end position="361"/>
    </location>
</feature>
<feature type="compositionally biased region" description="Polar residues" evidence="10">
    <location>
        <begin position="322"/>
        <end position="342"/>
    </location>
</feature>
<comment type="similarity">
    <text evidence="2 9">Belongs to the SLX4 family.</text>
</comment>
<feature type="compositionally biased region" description="Basic and acidic residues" evidence="10">
    <location>
        <begin position="287"/>
        <end position="299"/>
    </location>
</feature>
<evidence type="ECO:0000313" key="11">
    <source>
        <dbReference type="EMBL" id="OJJ35455.1"/>
    </source>
</evidence>
<dbReference type="GO" id="GO:0017108">
    <property type="term" value="F:5'-flap endonuclease activity"/>
    <property type="evidence" value="ECO:0007669"/>
    <property type="project" value="InterPro"/>
</dbReference>
<feature type="compositionally biased region" description="Basic and acidic residues" evidence="10">
    <location>
        <begin position="491"/>
        <end position="517"/>
    </location>
</feature>
<keyword evidence="5 9" id="KW-0233">DNA recombination</keyword>
<evidence type="ECO:0000256" key="3">
    <source>
        <dbReference type="ARBA" id="ARBA00022553"/>
    </source>
</evidence>
<dbReference type="VEuPathDB" id="FungiDB:ASPWEDRAFT_59751"/>
<evidence type="ECO:0000256" key="4">
    <source>
        <dbReference type="ARBA" id="ARBA00022763"/>
    </source>
</evidence>
<keyword evidence="6 9" id="KW-0234">DNA repair</keyword>
<dbReference type="OrthoDB" id="5349119at2759"/>
<dbReference type="InterPro" id="IPR018574">
    <property type="entry name" value="Structure-sp_endonuc_su_Slx4"/>
</dbReference>
<evidence type="ECO:0000313" key="12">
    <source>
        <dbReference type="Proteomes" id="UP000184383"/>
    </source>
</evidence>
<name>A0A1L9RKL2_ASPWE</name>
<feature type="compositionally biased region" description="Basic and acidic residues" evidence="10">
    <location>
        <begin position="64"/>
        <end position="82"/>
    </location>
</feature>
<evidence type="ECO:0000256" key="9">
    <source>
        <dbReference type="HAMAP-Rule" id="MF_03110"/>
    </source>
</evidence>
<evidence type="ECO:0000256" key="7">
    <source>
        <dbReference type="ARBA" id="ARBA00023242"/>
    </source>
</evidence>
<dbReference type="EMBL" id="KV878212">
    <property type="protein sequence ID" value="OJJ35455.1"/>
    <property type="molecule type" value="Genomic_DNA"/>
</dbReference>
<dbReference type="STRING" id="1073089.A0A1L9RKL2"/>
<keyword evidence="4 9" id="KW-0227">DNA damage</keyword>
<dbReference type="GO" id="GO:0006310">
    <property type="term" value="P:DNA recombination"/>
    <property type="evidence" value="ECO:0007669"/>
    <property type="project" value="UniProtKB-UniRule"/>
</dbReference>
<feature type="region of interest" description="Disordered" evidence="10">
    <location>
        <begin position="584"/>
        <end position="692"/>
    </location>
</feature>
<reference evidence="12" key="1">
    <citation type="journal article" date="2017" name="Genome Biol.">
        <title>Comparative genomics reveals high biological diversity and specific adaptations in the industrially and medically important fungal genus Aspergillus.</title>
        <authorList>
            <person name="de Vries R.P."/>
            <person name="Riley R."/>
            <person name="Wiebenga A."/>
            <person name="Aguilar-Osorio G."/>
            <person name="Amillis S."/>
            <person name="Uchima C.A."/>
            <person name="Anderluh G."/>
            <person name="Asadollahi M."/>
            <person name="Askin M."/>
            <person name="Barry K."/>
            <person name="Battaglia E."/>
            <person name="Bayram O."/>
            <person name="Benocci T."/>
            <person name="Braus-Stromeyer S.A."/>
            <person name="Caldana C."/>
            <person name="Canovas D."/>
            <person name="Cerqueira G.C."/>
            <person name="Chen F."/>
            <person name="Chen W."/>
            <person name="Choi C."/>
            <person name="Clum A."/>
            <person name="Dos Santos R.A."/>
            <person name="Damasio A.R."/>
            <person name="Diallinas G."/>
            <person name="Emri T."/>
            <person name="Fekete E."/>
            <person name="Flipphi M."/>
            <person name="Freyberg S."/>
            <person name="Gallo A."/>
            <person name="Gournas C."/>
            <person name="Habgood R."/>
            <person name="Hainaut M."/>
            <person name="Harispe M.L."/>
            <person name="Henrissat B."/>
            <person name="Hilden K.S."/>
            <person name="Hope R."/>
            <person name="Hossain A."/>
            <person name="Karabika E."/>
            <person name="Karaffa L."/>
            <person name="Karanyi Z."/>
            <person name="Krasevec N."/>
            <person name="Kuo A."/>
            <person name="Kusch H."/>
            <person name="LaButti K."/>
            <person name="Lagendijk E.L."/>
            <person name="Lapidus A."/>
            <person name="Levasseur A."/>
            <person name="Lindquist E."/>
            <person name="Lipzen A."/>
            <person name="Logrieco A.F."/>
            <person name="MacCabe A."/>
            <person name="Maekelae M.R."/>
            <person name="Malavazi I."/>
            <person name="Melin P."/>
            <person name="Meyer V."/>
            <person name="Mielnichuk N."/>
            <person name="Miskei M."/>
            <person name="Molnar A.P."/>
            <person name="Mule G."/>
            <person name="Ngan C.Y."/>
            <person name="Orejas M."/>
            <person name="Orosz E."/>
            <person name="Ouedraogo J.P."/>
            <person name="Overkamp K.M."/>
            <person name="Park H.-S."/>
            <person name="Perrone G."/>
            <person name="Piumi F."/>
            <person name="Punt P.J."/>
            <person name="Ram A.F."/>
            <person name="Ramon A."/>
            <person name="Rauscher S."/>
            <person name="Record E."/>
            <person name="Riano-Pachon D.M."/>
            <person name="Robert V."/>
            <person name="Roehrig J."/>
            <person name="Ruller R."/>
            <person name="Salamov A."/>
            <person name="Salih N.S."/>
            <person name="Samson R.A."/>
            <person name="Sandor E."/>
            <person name="Sanguinetti M."/>
            <person name="Schuetze T."/>
            <person name="Sepcic K."/>
            <person name="Shelest E."/>
            <person name="Sherlock G."/>
            <person name="Sophianopoulou V."/>
            <person name="Squina F.M."/>
            <person name="Sun H."/>
            <person name="Susca A."/>
            <person name="Todd R.B."/>
            <person name="Tsang A."/>
            <person name="Unkles S.E."/>
            <person name="van de Wiele N."/>
            <person name="van Rossen-Uffink D."/>
            <person name="Oliveira J.V."/>
            <person name="Vesth T.C."/>
            <person name="Visser J."/>
            <person name="Yu J.-H."/>
            <person name="Zhou M."/>
            <person name="Andersen M.R."/>
            <person name="Archer D.B."/>
            <person name="Baker S.E."/>
            <person name="Benoit I."/>
            <person name="Brakhage A.A."/>
            <person name="Braus G.H."/>
            <person name="Fischer R."/>
            <person name="Frisvad J.C."/>
            <person name="Goldman G.H."/>
            <person name="Houbraken J."/>
            <person name="Oakley B."/>
            <person name="Pocsi I."/>
            <person name="Scazzocchio C."/>
            <person name="Seiboth B."/>
            <person name="vanKuyk P.A."/>
            <person name="Wortman J."/>
            <person name="Dyer P.S."/>
            <person name="Grigoriev I.V."/>
        </authorList>
    </citation>
    <scope>NUCLEOTIDE SEQUENCE [LARGE SCALE GENOMIC DNA]</scope>
    <source>
        <strain evidence="12">DTO 134E9</strain>
    </source>
</reference>
<proteinExistence type="inferred from homology"/>
<feature type="compositionally biased region" description="Basic and acidic residues" evidence="10">
    <location>
        <begin position="412"/>
        <end position="423"/>
    </location>
</feature>
<feature type="compositionally biased region" description="Polar residues" evidence="10">
    <location>
        <begin position="599"/>
        <end position="614"/>
    </location>
</feature>
<organism evidence="11 12">
    <name type="scientific">Aspergillus wentii DTO 134E9</name>
    <dbReference type="NCBI Taxonomy" id="1073089"/>
    <lineage>
        <taxon>Eukaryota</taxon>
        <taxon>Fungi</taxon>
        <taxon>Dikarya</taxon>
        <taxon>Ascomycota</taxon>
        <taxon>Pezizomycotina</taxon>
        <taxon>Eurotiomycetes</taxon>
        <taxon>Eurotiomycetidae</taxon>
        <taxon>Eurotiales</taxon>
        <taxon>Aspergillaceae</taxon>
        <taxon>Aspergillus</taxon>
        <taxon>Aspergillus subgen. Cremei</taxon>
    </lineage>
</organism>
<keyword evidence="7 9" id="KW-0539">Nucleus</keyword>
<comment type="function">
    <text evidence="9">Regulatory subunit of the SLX1-SLX4 structure-specific endonuclease that resolves DNA secondary structures generated during DNA repair and recombination. Has endonuclease activity towards branched DNA substrates, introducing single-strand cuts in duplex DNA close to junctions with ss-DNA.</text>
</comment>
<dbReference type="InterPro" id="IPR027784">
    <property type="entry name" value="Slx4_ascomycetes"/>
</dbReference>
<evidence type="ECO:0000256" key="2">
    <source>
        <dbReference type="ARBA" id="ARBA00006661"/>
    </source>
</evidence>
<feature type="region of interest" description="Disordered" evidence="10">
    <location>
        <begin position="1"/>
        <end position="192"/>
    </location>
</feature>
<keyword evidence="3 9" id="KW-0597">Phosphoprotein</keyword>
<feature type="compositionally biased region" description="Low complexity" evidence="10">
    <location>
        <begin position="643"/>
        <end position="669"/>
    </location>
</feature>
<evidence type="ECO:0000256" key="6">
    <source>
        <dbReference type="ARBA" id="ARBA00023204"/>
    </source>
</evidence>
<dbReference type="GO" id="GO:0006281">
    <property type="term" value="P:DNA repair"/>
    <property type="evidence" value="ECO:0007669"/>
    <property type="project" value="UniProtKB-UniRule"/>
</dbReference>
<keyword evidence="12" id="KW-1185">Reference proteome</keyword>
<feature type="compositionally biased region" description="Low complexity" evidence="10">
    <location>
        <begin position="428"/>
        <end position="440"/>
    </location>
</feature>
<dbReference type="AlphaFoldDB" id="A0A1L9RKL2"/>
<evidence type="ECO:0000256" key="8">
    <source>
        <dbReference type="ARBA" id="ARBA00029496"/>
    </source>
</evidence>
<evidence type="ECO:0000256" key="1">
    <source>
        <dbReference type="ARBA" id="ARBA00004123"/>
    </source>
</evidence>
<dbReference type="Proteomes" id="UP000184383">
    <property type="component" value="Unassembled WGS sequence"/>
</dbReference>
<evidence type="ECO:0000256" key="5">
    <source>
        <dbReference type="ARBA" id="ARBA00023172"/>
    </source>
</evidence>
<dbReference type="CDD" id="cd22999">
    <property type="entry name" value="SAP_SLX4"/>
    <property type="match status" value="1"/>
</dbReference>
<comment type="subcellular location">
    <subcellularLocation>
        <location evidence="1 9">Nucleus</location>
    </subcellularLocation>
</comment>
<dbReference type="HAMAP" id="MF_03110">
    <property type="entry name" value="Endonuc_su_Slx4"/>
    <property type="match status" value="1"/>
</dbReference>
<feature type="compositionally biased region" description="Polar residues" evidence="10">
    <location>
        <begin position="670"/>
        <end position="679"/>
    </location>
</feature>
<dbReference type="GO" id="GO:0006260">
    <property type="term" value="P:DNA replication"/>
    <property type="evidence" value="ECO:0007669"/>
    <property type="project" value="InterPro"/>
</dbReference>
<evidence type="ECO:0000256" key="10">
    <source>
        <dbReference type="SAM" id="MobiDB-lite"/>
    </source>
</evidence>
<feature type="compositionally biased region" description="Basic and acidic residues" evidence="10">
    <location>
        <begin position="143"/>
        <end position="154"/>
    </location>
</feature>
<dbReference type="Pfam" id="PF09494">
    <property type="entry name" value="Slx4"/>
    <property type="match status" value="1"/>
</dbReference>
<comment type="subunit">
    <text evidence="9">Forms a heterodimer with SLX1.</text>
</comment>
<feature type="region of interest" description="Disordered" evidence="10">
    <location>
        <begin position="719"/>
        <end position="756"/>
    </location>
</feature>
<feature type="region of interest" description="Disordered" evidence="10">
    <location>
        <begin position="475"/>
        <end position="550"/>
    </location>
</feature>
<dbReference type="GO" id="GO:0033557">
    <property type="term" value="C:Slx1-Slx4 complex"/>
    <property type="evidence" value="ECO:0007669"/>
    <property type="project" value="UniProtKB-UniRule"/>
</dbReference>
<gene>
    <name evidence="9" type="primary">SLX4</name>
    <name evidence="11" type="ORF">ASPWEDRAFT_59751</name>
</gene>
<accession>A0A1L9RKL2</accession>
<sequence length="852" mass="93671">MAAADVIVLDSSSPDNPSSRPPPQAPYSPGRIFGLSQYSSPPSLISPSLLFEPSSRSKYFPVESPKDDGKSQNNEKKDSEKPTKKRAPNTAKKTEDGTEDKPKRGRKKATADSQTVLGVAEPSALKSKDNAPKKPAGTRKKRTENTGKRAETKNKTLTGRVAKASSVQTKESGKKVAEPTPPKSATKELDDWGKEGLRLDAAVKRRLDWTPTKDTTKKVFELDTECDAGDKLEPTGVRGFGNLLSEYNFSGTPCPLENLQMGEGGPTKRRRIELVDPNVFPPTKSNTPDHTDKAPRESEQPSAPQTGKNTKRQTKKTTTLTARMTAQYATDDTESLDTSGENTAVEDTGNSKPKRKSRAKAKPQEPEFIVLSPEAAVKSLDDQDLMFGTCSQLEREDSPTMIRDMQTAIHASESHMVSEKIRPNEGTSSRFSSGSSVSRFSKPRNLWSVAARDTDGSLLDVEVLDMVDVSDVSQIPSKDDTLQHSQNQGEKALDSTVIDKKQDDEPPKETSNPREEPPAIAASARRNSEKPEETNALPVQSHAPMPQWSGFTDAELSKQVASYGFKAVRGRKKIIDLLQKCWESKHGTSTNPDGDDRQSNPPETLVSRSTSKQPEMTKKKETKTKPSQNQKPKSQPKAPSDTAAVADAPMIAVARGRQNSSRPPSRSSNTAETKPATPQKTKKRPLAFSFRDIEEIEDSEEEFLPSPSQIQDLYLDHNNTSTQPLSLSAAPSTPTRAAPKSQPQQSTQDTSPQTSLPDLASQITKAVRMQPQLPSIDGQKRLTWHEKILMYDPIILEEFTTWLNTEGLGLIAEDREVSAEFVREWCEGKGICCCFLPKKKETKKRGRGKKSK</sequence>
<feature type="compositionally biased region" description="Low complexity" evidence="10">
    <location>
        <begin position="35"/>
        <end position="54"/>
    </location>
</feature>
<feature type="region of interest" description="Disordered" evidence="10">
    <location>
        <begin position="412"/>
        <end position="440"/>
    </location>
</feature>
<feature type="compositionally biased region" description="Low complexity" evidence="10">
    <location>
        <begin position="726"/>
        <end position="756"/>
    </location>
</feature>
<feature type="region of interest" description="Disordered" evidence="10">
    <location>
        <begin position="255"/>
        <end position="368"/>
    </location>
</feature>
<protein>
    <recommendedName>
        <fullName evidence="8 9">Structure-specific endonuclease subunit SLX4</fullName>
    </recommendedName>
</protein>
<feature type="compositionally biased region" description="Basic and acidic residues" evidence="10">
    <location>
        <begin position="92"/>
        <end position="102"/>
    </location>
</feature>